<evidence type="ECO:0000313" key="2">
    <source>
        <dbReference type="EMBL" id="CAL8075555.1"/>
    </source>
</evidence>
<feature type="transmembrane region" description="Helical" evidence="1">
    <location>
        <begin position="137"/>
        <end position="155"/>
    </location>
</feature>
<evidence type="ECO:0000313" key="3">
    <source>
        <dbReference type="Proteomes" id="UP001642540"/>
    </source>
</evidence>
<keyword evidence="3" id="KW-1185">Reference proteome</keyword>
<reference evidence="2 3" key="1">
    <citation type="submission" date="2024-08" db="EMBL/GenBank/DDBJ databases">
        <authorList>
            <person name="Cucini C."/>
            <person name="Frati F."/>
        </authorList>
    </citation>
    <scope>NUCLEOTIDE SEQUENCE [LARGE SCALE GENOMIC DNA]</scope>
</reference>
<name>A0ABP1PSB5_9HEXA</name>
<organism evidence="2 3">
    <name type="scientific">Orchesella dallaii</name>
    <dbReference type="NCBI Taxonomy" id="48710"/>
    <lineage>
        <taxon>Eukaryota</taxon>
        <taxon>Metazoa</taxon>
        <taxon>Ecdysozoa</taxon>
        <taxon>Arthropoda</taxon>
        <taxon>Hexapoda</taxon>
        <taxon>Collembola</taxon>
        <taxon>Entomobryomorpha</taxon>
        <taxon>Entomobryoidea</taxon>
        <taxon>Orchesellidae</taxon>
        <taxon>Orchesellinae</taxon>
        <taxon>Orchesella</taxon>
    </lineage>
</organism>
<comment type="caution">
    <text evidence="2">The sequence shown here is derived from an EMBL/GenBank/DDBJ whole genome shotgun (WGS) entry which is preliminary data.</text>
</comment>
<gene>
    <name evidence="2" type="ORF">ODALV1_LOCUS3213</name>
</gene>
<keyword evidence="1" id="KW-1133">Transmembrane helix</keyword>
<accession>A0ABP1PSB5</accession>
<proteinExistence type="predicted"/>
<evidence type="ECO:0000256" key="1">
    <source>
        <dbReference type="SAM" id="Phobius"/>
    </source>
</evidence>
<keyword evidence="1" id="KW-0472">Membrane</keyword>
<feature type="transmembrane region" description="Helical" evidence="1">
    <location>
        <begin position="12"/>
        <end position="28"/>
    </location>
</feature>
<dbReference type="Proteomes" id="UP001642540">
    <property type="component" value="Unassembled WGS sequence"/>
</dbReference>
<protein>
    <submittedName>
        <fullName evidence="2">Uncharacterized protein</fullName>
    </submittedName>
</protein>
<sequence length="161" mass="18107">MAILSSSGVRYAWVLLIILILSTFHWQFQYSSIFAFFPAKESNLKIPHLSFPCLLISRLHGNQSSVPTWQRLFVTKRTGPICHLNVGDGDNLAPQSELKTVDVNEKLHSKVDYTNSNCRMAVYTGGNDVDTISWTKWVAVPVISILIVISLRLLCKICAAW</sequence>
<keyword evidence="1" id="KW-0812">Transmembrane</keyword>
<dbReference type="EMBL" id="CAXLJM020000008">
    <property type="protein sequence ID" value="CAL8075555.1"/>
    <property type="molecule type" value="Genomic_DNA"/>
</dbReference>